<reference evidence="1" key="1">
    <citation type="journal article" date="2015" name="Nature">
        <title>Complex archaea that bridge the gap between prokaryotes and eukaryotes.</title>
        <authorList>
            <person name="Spang A."/>
            <person name="Saw J.H."/>
            <person name="Jorgensen S.L."/>
            <person name="Zaremba-Niedzwiedzka K."/>
            <person name="Martijn J."/>
            <person name="Lind A.E."/>
            <person name="van Eijk R."/>
            <person name="Schleper C."/>
            <person name="Guy L."/>
            <person name="Ettema T.J."/>
        </authorList>
    </citation>
    <scope>NUCLEOTIDE SEQUENCE</scope>
</reference>
<evidence type="ECO:0000313" key="1">
    <source>
        <dbReference type="EMBL" id="KKL68937.1"/>
    </source>
</evidence>
<organism evidence="1">
    <name type="scientific">marine sediment metagenome</name>
    <dbReference type="NCBI Taxonomy" id="412755"/>
    <lineage>
        <taxon>unclassified sequences</taxon>
        <taxon>metagenomes</taxon>
        <taxon>ecological metagenomes</taxon>
    </lineage>
</organism>
<dbReference type="EMBL" id="LAZR01026380">
    <property type="protein sequence ID" value="KKL68937.1"/>
    <property type="molecule type" value="Genomic_DNA"/>
</dbReference>
<name>A0A0F9H0U9_9ZZZZ</name>
<gene>
    <name evidence="1" type="ORF">LCGC14_2120000</name>
</gene>
<comment type="caution">
    <text evidence="1">The sequence shown here is derived from an EMBL/GenBank/DDBJ whole genome shotgun (WGS) entry which is preliminary data.</text>
</comment>
<accession>A0A0F9H0U9</accession>
<dbReference type="AlphaFoldDB" id="A0A0F9H0U9"/>
<sequence length="90" mass="10206">MGITTTYKCDHCGDEQDTANQMWDVEVGINSVGSPRPTFLQSRQTVIWCRKCVEDVHLLKIPEHKPQRELPSKPTLESLVREIVEDAVNG</sequence>
<proteinExistence type="predicted"/>
<protein>
    <submittedName>
        <fullName evidence="1">Uncharacterized protein</fullName>
    </submittedName>
</protein>